<dbReference type="EMBL" id="KZ824666">
    <property type="protein sequence ID" value="RAK74654.1"/>
    <property type="molecule type" value="Genomic_DNA"/>
</dbReference>
<dbReference type="OrthoDB" id="4485966at2759"/>
<evidence type="ECO:0000313" key="1">
    <source>
        <dbReference type="EMBL" id="RAK74654.1"/>
    </source>
</evidence>
<proteinExistence type="predicted"/>
<organism evidence="1 2">
    <name type="scientific">Aspergillus fijiensis CBS 313.89</name>
    <dbReference type="NCBI Taxonomy" id="1448319"/>
    <lineage>
        <taxon>Eukaryota</taxon>
        <taxon>Fungi</taxon>
        <taxon>Dikarya</taxon>
        <taxon>Ascomycota</taxon>
        <taxon>Pezizomycotina</taxon>
        <taxon>Eurotiomycetes</taxon>
        <taxon>Eurotiomycetidae</taxon>
        <taxon>Eurotiales</taxon>
        <taxon>Aspergillaceae</taxon>
        <taxon>Aspergillus</taxon>
    </lineage>
</organism>
<dbReference type="VEuPathDB" id="FungiDB:BO72DRAFT_461105"/>
<dbReference type="AlphaFoldDB" id="A0A8G1RKX3"/>
<dbReference type="Proteomes" id="UP000249789">
    <property type="component" value="Unassembled WGS sequence"/>
</dbReference>
<accession>A0A8G1RKX3</accession>
<dbReference type="GeneID" id="63863837"/>
<name>A0A8G1RKX3_9EURO</name>
<keyword evidence="2" id="KW-1185">Reference proteome</keyword>
<dbReference type="RefSeq" id="XP_040798664.1">
    <property type="nucleotide sequence ID" value="XM_040946504.1"/>
</dbReference>
<reference evidence="1 2" key="1">
    <citation type="submission" date="2018-02" db="EMBL/GenBank/DDBJ databases">
        <title>The genomes of Aspergillus section Nigri reveals drivers in fungal speciation.</title>
        <authorList>
            <consortium name="DOE Joint Genome Institute"/>
            <person name="Vesth T.C."/>
            <person name="Nybo J."/>
            <person name="Theobald S."/>
            <person name="Brandl J."/>
            <person name="Frisvad J.C."/>
            <person name="Nielsen K.F."/>
            <person name="Lyhne E.K."/>
            <person name="Kogle M.E."/>
            <person name="Kuo A."/>
            <person name="Riley R."/>
            <person name="Clum A."/>
            <person name="Nolan M."/>
            <person name="Lipzen A."/>
            <person name="Salamov A."/>
            <person name="Henrissat B."/>
            <person name="Wiebenga A."/>
            <person name="De vries R.P."/>
            <person name="Grigoriev I.V."/>
            <person name="Mortensen U.H."/>
            <person name="Andersen M.R."/>
            <person name="Baker S.E."/>
        </authorList>
    </citation>
    <scope>NUCLEOTIDE SEQUENCE [LARGE SCALE GENOMIC DNA]</scope>
    <source>
        <strain evidence="1 2">CBS 313.89</strain>
    </source>
</reference>
<gene>
    <name evidence="1" type="ORF">BO72DRAFT_461105</name>
</gene>
<sequence>MTSTPTPSPSHTQSTPTTKIAKMQETYTFELSTITPTQQVVIVAPETRELATQTFDWEILENRLRAVFQKLREMRPQAPLFHGIIHAFEHVWCYRELAPGETGTDRAVYRYEFDGEPSLDCVLDIEFLYGWLVRLPRGCPLRLDDFPCATMAALALEVRFGGTSSVV</sequence>
<evidence type="ECO:0000313" key="2">
    <source>
        <dbReference type="Proteomes" id="UP000249789"/>
    </source>
</evidence>
<protein>
    <submittedName>
        <fullName evidence="1">Uncharacterized protein</fullName>
    </submittedName>
</protein>